<name>A0ABR7KN07_9SPHI</name>
<dbReference type="EMBL" id="JACRYL010000001">
    <property type="protein sequence ID" value="MBC6109147.1"/>
    <property type="molecule type" value="Genomic_DNA"/>
</dbReference>
<accession>A0ABR7KN07</accession>
<gene>
    <name evidence="2" type="ORF">H7U22_01810</name>
</gene>
<comment type="caution">
    <text evidence="2">The sequence shown here is derived from an EMBL/GenBank/DDBJ whole genome shotgun (WGS) entry which is preliminary data.</text>
</comment>
<keyword evidence="3" id="KW-1185">Reference proteome</keyword>
<evidence type="ECO:0000313" key="3">
    <source>
        <dbReference type="Proteomes" id="UP000652755"/>
    </source>
</evidence>
<dbReference type="RefSeq" id="WP_187069629.1">
    <property type="nucleotide sequence ID" value="NZ_JACRYL010000001.1"/>
</dbReference>
<protein>
    <submittedName>
        <fullName evidence="2">Uncharacterized protein</fullName>
    </submittedName>
</protein>
<feature type="chain" id="PRO_5045440487" evidence="1">
    <location>
        <begin position="22"/>
        <end position="177"/>
    </location>
</feature>
<proteinExistence type="predicted"/>
<organism evidence="2 3">
    <name type="scientific">Pedobacter fastidiosus</name>
    <dbReference type="NCBI Taxonomy" id="2765361"/>
    <lineage>
        <taxon>Bacteria</taxon>
        <taxon>Pseudomonadati</taxon>
        <taxon>Bacteroidota</taxon>
        <taxon>Sphingobacteriia</taxon>
        <taxon>Sphingobacteriales</taxon>
        <taxon>Sphingobacteriaceae</taxon>
        <taxon>Pedobacter</taxon>
    </lineage>
</organism>
<keyword evidence="1" id="KW-0732">Signal</keyword>
<evidence type="ECO:0000313" key="2">
    <source>
        <dbReference type="EMBL" id="MBC6109147.1"/>
    </source>
</evidence>
<evidence type="ECO:0000256" key="1">
    <source>
        <dbReference type="SAM" id="SignalP"/>
    </source>
</evidence>
<sequence length="177" mass="21120">MFVKKIIIILFLLPSISYCFAQSKTSAEEKNYKTMEAMFKYFKNKKYDTTQRDFVFKNFVYFDNVLADTAKNRITGRIKFFDMIFPKIFRYADSVGIENLDLISTSFFKDHTSFYKHFDKDGELNEVRPFTLTFYDKRNPKKEPLGALLFEPKTHKLLAWSIINQGGYWYFLTFNLL</sequence>
<reference evidence="2 3" key="1">
    <citation type="submission" date="2020-08" db="EMBL/GenBank/DDBJ databases">
        <authorList>
            <person name="Sun Q."/>
            <person name="Inoue M."/>
        </authorList>
    </citation>
    <scope>NUCLEOTIDE SEQUENCE [LARGE SCALE GENOMIC DNA]</scope>
    <source>
        <strain evidence="2 3">CCM 8938</strain>
    </source>
</reference>
<dbReference type="Proteomes" id="UP000652755">
    <property type="component" value="Unassembled WGS sequence"/>
</dbReference>
<feature type="signal peptide" evidence="1">
    <location>
        <begin position="1"/>
        <end position="21"/>
    </location>
</feature>